<sequence length="293" mass="33685">MLLSESERCDKLDDGLILLLKPFYEATNIFSGSSYPSINLIYPTIRLLIRKFSPSCEQTEDDYAELLFGPIGPSQPTNYENPDELDIEDEFDTQIISEQLHQPLQASQGRMKKQTPVTTEDLCDLETPEEIRLVALFLDPRIKHLKFLSDESMKRTIINRMRTLCDEEKCHQPSVELDKSPTMSTLEPATTNDLIADLYSSEEPNDEILNETEVDWYLREPVEKIGCNPLAWWKDKSGIYLALSNLARKYLSVLATSVLSERLFSDAGLHIMALHNRLHPDMVKQMMFFKCNM</sequence>
<evidence type="ECO:0000313" key="2">
    <source>
        <dbReference type="Proteomes" id="UP000789702"/>
    </source>
</evidence>
<keyword evidence="2" id="KW-1185">Reference proteome</keyword>
<name>A0ACA9LHY4_9GLOM</name>
<protein>
    <submittedName>
        <fullName evidence="1">10395_t:CDS:1</fullName>
    </submittedName>
</protein>
<organism evidence="1 2">
    <name type="scientific">Dentiscutata heterogama</name>
    <dbReference type="NCBI Taxonomy" id="1316150"/>
    <lineage>
        <taxon>Eukaryota</taxon>
        <taxon>Fungi</taxon>
        <taxon>Fungi incertae sedis</taxon>
        <taxon>Mucoromycota</taxon>
        <taxon>Glomeromycotina</taxon>
        <taxon>Glomeromycetes</taxon>
        <taxon>Diversisporales</taxon>
        <taxon>Gigasporaceae</taxon>
        <taxon>Dentiscutata</taxon>
    </lineage>
</organism>
<comment type="caution">
    <text evidence="1">The sequence shown here is derived from an EMBL/GenBank/DDBJ whole genome shotgun (WGS) entry which is preliminary data.</text>
</comment>
<dbReference type="EMBL" id="CAJVPU010004037">
    <property type="protein sequence ID" value="CAG8527085.1"/>
    <property type="molecule type" value="Genomic_DNA"/>
</dbReference>
<dbReference type="Proteomes" id="UP000789702">
    <property type="component" value="Unassembled WGS sequence"/>
</dbReference>
<gene>
    <name evidence="1" type="ORF">DHETER_LOCUS4194</name>
</gene>
<reference evidence="1" key="1">
    <citation type="submission" date="2021-06" db="EMBL/GenBank/DDBJ databases">
        <authorList>
            <person name="Kallberg Y."/>
            <person name="Tangrot J."/>
            <person name="Rosling A."/>
        </authorList>
    </citation>
    <scope>NUCLEOTIDE SEQUENCE</scope>
    <source>
        <strain evidence="1">IL203A</strain>
    </source>
</reference>
<evidence type="ECO:0000313" key="1">
    <source>
        <dbReference type="EMBL" id="CAG8527085.1"/>
    </source>
</evidence>
<accession>A0ACA9LHY4</accession>
<proteinExistence type="predicted"/>